<accession>A0A7J7ZWI0</accession>
<evidence type="ECO:0000313" key="2">
    <source>
        <dbReference type="Proteomes" id="UP000527355"/>
    </source>
</evidence>
<gene>
    <name evidence="1" type="ORF">mMyoMyo1_009588</name>
</gene>
<name>A0A7J7ZWI0_MYOMY</name>
<evidence type="ECO:0000313" key="1">
    <source>
        <dbReference type="EMBL" id="KAF6378657.1"/>
    </source>
</evidence>
<dbReference type="EMBL" id="JABWUV010000002">
    <property type="protein sequence ID" value="KAF6378657.1"/>
    <property type="molecule type" value="Genomic_DNA"/>
</dbReference>
<protein>
    <submittedName>
        <fullName evidence="1">Uncharacterized protein</fullName>
    </submittedName>
</protein>
<dbReference type="AlphaFoldDB" id="A0A7J7ZWI0"/>
<dbReference type="Proteomes" id="UP000527355">
    <property type="component" value="Unassembled WGS sequence"/>
</dbReference>
<keyword evidence="2" id="KW-1185">Reference proteome</keyword>
<proteinExistence type="predicted"/>
<organism evidence="1 2">
    <name type="scientific">Myotis myotis</name>
    <name type="common">Greater mouse-eared bat</name>
    <name type="synonym">Vespertilio myotis</name>
    <dbReference type="NCBI Taxonomy" id="51298"/>
    <lineage>
        <taxon>Eukaryota</taxon>
        <taxon>Metazoa</taxon>
        <taxon>Chordata</taxon>
        <taxon>Craniata</taxon>
        <taxon>Vertebrata</taxon>
        <taxon>Euteleostomi</taxon>
        <taxon>Mammalia</taxon>
        <taxon>Eutheria</taxon>
        <taxon>Laurasiatheria</taxon>
        <taxon>Chiroptera</taxon>
        <taxon>Yangochiroptera</taxon>
        <taxon>Vespertilionidae</taxon>
        <taxon>Myotis</taxon>
    </lineage>
</organism>
<comment type="caution">
    <text evidence="1">The sequence shown here is derived from an EMBL/GenBank/DDBJ whole genome shotgun (WGS) entry which is preliminary data.</text>
</comment>
<reference evidence="1 2" key="1">
    <citation type="journal article" date="2020" name="Nature">
        <title>Six reference-quality genomes reveal evolution of bat adaptations.</title>
        <authorList>
            <person name="Jebb D."/>
            <person name="Huang Z."/>
            <person name="Pippel M."/>
            <person name="Hughes G.M."/>
            <person name="Lavrichenko K."/>
            <person name="Devanna P."/>
            <person name="Winkler S."/>
            <person name="Jermiin L.S."/>
            <person name="Skirmuntt E.C."/>
            <person name="Katzourakis A."/>
            <person name="Burkitt-Gray L."/>
            <person name="Ray D.A."/>
            <person name="Sullivan K.A.M."/>
            <person name="Roscito J.G."/>
            <person name="Kirilenko B.M."/>
            <person name="Davalos L.M."/>
            <person name="Corthals A.P."/>
            <person name="Power M.L."/>
            <person name="Jones G."/>
            <person name="Ransome R.D."/>
            <person name="Dechmann D.K.N."/>
            <person name="Locatelli A.G."/>
            <person name="Puechmaille S.J."/>
            <person name="Fedrigo O."/>
            <person name="Jarvis E.D."/>
            <person name="Hiller M."/>
            <person name="Vernes S.C."/>
            <person name="Myers E.W."/>
            <person name="Teeling E.C."/>
        </authorList>
    </citation>
    <scope>NUCLEOTIDE SEQUENCE [LARGE SCALE GENOMIC DNA]</scope>
    <source>
        <strain evidence="1">MMyoMyo1</strain>
        <tissue evidence="1">Flight muscle</tissue>
    </source>
</reference>
<sequence>MAQLFSLCTFPSLIQIDTPKFSGCCVLKNNFLTLNILNYIHFPEAIPYPQFAPNVRVSKNGLPVASLLDVFPEVKPSQAQVLAGVSERGRPWAGMWAVMGEPCSRSPLLRPRLIAGSLKS</sequence>